<dbReference type="Gene3D" id="2.40.30.10">
    <property type="entry name" value="Translation factors"/>
    <property type="match status" value="1"/>
</dbReference>
<dbReference type="InterPro" id="IPR005517">
    <property type="entry name" value="Transl_elong_EFG/EF2_IV"/>
</dbReference>
<dbReference type="InterPro" id="IPR004540">
    <property type="entry name" value="Transl_elong_EFG/EF2"/>
</dbReference>
<evidence type="ECO:0000313" key="6">
    <source>
        <dbReference type="EMBL" id="GAH23219.1"/>
    </source>
</evidence>
<dbReference type="Pfam" id="PF14492">
    <property type="entry name" value="EFG_III"/>
    <property type="match status" value="1"/>
</dbReference>
<accession>X1F1F7</accession>
<dbReference type="FunFam" id="2.40.30.10:FF:000006">
    <property type="entry name" value="Elongation factor G"/>
    <property type="match status" value="1"/>
</dbReference>
<dbReference type="SUPFAM" id="SSF52540">
    <property type="entry name" value="P-loop containing nucleoside triphosphate hydrolases"/>
    <property type="match status" value="1"/>
</dbReference>
<dbReference type="PANTHER" id="PTHR43261">
    <property type="entry name" value="TRANSLATION ELONGATION FACTOR G-RELATED"/>
    <property type="match status" value="1"/>
</dbReference>
<dbReference type="CDD" id="cd04088">
    <property type="entry name" value="EFG_mtEFG_II"/>
    <property type="match status" value="1"/>
</dbReference>
<dbReference type="InterPro" id="IPR005225">
    <property type="entry name" value="Small_GTP-bd"/>
</dbReference>
<dbReference type="Pfam" id="PF22042">
    <property type="entry name" value="EF-G_D2"/>
    <property type="match status" value="1"/>
</dbReference>
<keyword evidence="3" id="KW-0648">Protein biosynthesis</keyword>
<evidence type="ECO:0000256" key="2">
    <source>
        <dbReference type="ARBA" id="ARBA00022768"/>
    </source>
</evidence>
<feature type="domain" description="Tr-type G" evidence="5">
    <location>
        <begin position="1"/>
        <end position="253"/>
    </location>
</feature>
<dbReference type="Pfam" id="PF00009">
    <property type="entry name" value="GTP_EFTU"/>
    <property type="match status" value="1"/>
</dbReference>
<dbReference type="FunFam" id="3.30.70.870:FF:000001">
    <property type="entry name" value="Elongation factor G"/>
    <property type="match status" value="1"/>
</dbReference>
<dbReference type="InterPro" id="IPR009022">
    <property type="entry name" value="EFG_III"/>
</dbReference>
<dbReference type="InterPro" id="IPR027417">
    <property type="entry name" value="P-loop_NTPase"/>
</dbReference>
<dbReference type="CDD" id="cd16262">
    <property type="entry name" value="EFG_III"/>
    <property type="match status" value="1"/>
</dbReference>
<evidence type="ECO:0000259" key="5">
    <source>
        <dbReference type="PROSITE" id="PS51722"/>
    </source>
</evidence>
<name>X1F1F7_9ZZZZ</name>
<proteinExistence type="predicted"/>
<dbReference type="EMBL" id="BARU01000640">
    <property type="protein sequence ID" value="GAH23219.1"/>
    <property type="molecule type" value="Genomic_DNA"/>
</dbReference>
<dbReference type="Gene3D" id="3.30.70.870">
    <property type="entry name" value="Elongation Factor G (Translational Gtpase), domain 3"/>
    <property type="match status" value="1"/>
</dbReference>
<dbReference type="SMART" id="SM00889">
    <property type="entry name" value="EFG_IV"/>
    <property type="match status" value="1"/>
</dbReference>
<dbReference type="PROSITE" id="PS00301">
    <property type="entry name" value="G_TR_1"/>
    <property type="match status" value="1"/>
</dbReference>
<dbReference type="FunFam" id="3.40.50.300:FF:000029">
    <property type="entry name" value="Elongation factor G"/>
    <property type="match status" value="1"/>
</dbReference>
<dbReference type="PANTHER" id="PTHR43261:SF1">
    <property type="entry name" value="RIBOSOME-RELEASING FACTOR 2, MITOCHONDRIAL"/>
    <property type="match status" value="1"/>
</dbReference>
<dbReference type="Pfam" id="PF03764">
    <property type="entry name" value="EFG_IV"/>
    <property type="match status" value="1"/>
</dbReference>
<dbReference type="InterPro" id="IPR041095">
    <property type="entry name" value="EFG_II"/>
</dbReference>
<dbReference type="InterPro" id="IPR020568">
    <property type="entry name" value="Ribosomal_Su5_D2-typ_SF"/>
</dbReference>
<dbReference type="GO" id="GO:0032790">
    <property type="term" value="P:ribosome disassembly"/>
    <property type="evidence" value="ECO:0007669"/>
    <property type="project" value="TreeGrafter"/>
</dbReference>
<dbReference type="InterPro" id="IPR014721">
    <property type="entry name" value="Ribsml_uS5_D2-typ_fold_subgr"/>
</dbReference>
<sequence length="540" mass="59928">ILYHTGRTYKIGEVDEGTAVMDWMQQERERGITITSAATTCHWRQQRINIIDTPGHVDFTAEVERSLRVLDGGVVILDAVAGVEAQSEAVWRQADKYNVARICFINKMDRVGADFYRAVTMIEKRLRAKVLPIQLPLGAESSFRGIIDLVENKAITFPEDPYLMPVEEAIPEGDKTVVAKYRQALMEKLAESDDQIMLKYLEGQEIPVSQLKTVVRRLTIANQIVPILCGSALRGKGIQPLLDAIVDYLPSPLDIPSACAINPRDGKKIFCRTSDDEPLSALAFKVVSDPFMGRLTYLRIYSGKVKAGAQVINVSKGERERLGRLYLMHASRREEVEEADTGSIVATVGLRRTSTGDTLCDAARPVLFESIHFSEPILSMAIEPKRKTDQDKLADVLAKLAEEDPTFKVHSNPETGQVLISGMGELHLEVLAERMFREFGVKVKIGKPQVAYKETITLSVESEGRFIRQSGGKGQYGHVWLRLEPGERGSGFEFCDQIRSGAVPKEFIPAVGIGVKEALQSGQLTGYPIEPGARWRSDCP</sequence>
<gene>
    <name evidence="6" type="ORF">S03H2_02020</name>
</gene>
<evidence type="ECO:0000256" key="3">
    <source>
        <dbReference type="ARBA" id="ARBA00022917"/>
    </source>
</evidence>
<dbReference type="PROSITE" id="PS51722">
    <property type="entry name" value="G_TR_2"/>
    <property type="match status" value="1"/>
</dbReference>
<dbReference type="InterPro" id="IPR009000">
    <property type="entry name" value="Transl_B-barrel_sf"/>
</dbReference>
<reference evidence="6" key="1">
    <citation type="journal article" date="2014" name="Front. Microbiol.">
        <title>High frequency of phylogenetically diverse reductive dehalogenase-homologous genes in deep subseafloor sedimentary metagenomes.</title>
        <authorList>
            <person name="Kawai M."/>
            <person name="Futagami T."/>
            <person name="Toyoda A."/>
            <person name="Takaki Y."/>
            <person name="Nishi S."/>
            <person name="Hori S."/>
            <person name="Arai W."/>
            <person name="Tsubouchi T."/>
            <person name="Morono Y."/>
            <person name="Uchiyama I."/>
            <person name="Ito T."/>
            <person name="Fujiyama A."/>
            <person name="Inagaki F."/>
            <person name="Takami H."/>
        </authorList>
    </citation>
    <scope>NUCLEOTIDE SEQUENCE</scope>
    <source>
        <strain evidence="6">Expedition CK06-06</strain>
    </source>
</reference>
<dbReference type="NCBIfam" id="TIGR00231">
    <property type="entry name" value="small_GTP"/>
    <property type="match status" value="1"/>
</dbReference>
<keyword evidence="1" id="KW-0547">Nucleotide-binding</keyword>
<dbReference type="GO" id="GO:0003924">
    <property type="term" value="F:GTPase activity"/>
    <property type="evidence" value="ECO:0007669"/>
    <property type="project" value="InterPro"/>
</dbReference>
<keyword evidence="4" id="KW-0342">GTP-binding</keyword>
<protein>
    <recommendedName>
        <fullName evidence="5">Tr-type G domain-containing protein</fullName>
    </recommendedName>
</protein>
<dbReference type="Gene3D" id="3.40.50.300">
    <property type="entry name" value="P-loop containing nucleotide triphosphate hydrolases"/>
    <property type="match status" value="1"/>
</dbReference>
<dbReference type="SUPFAM" id="SSF50447">
    <property type="entry name" value="Translation proteins"/>
    <property type="match status" value="1"/>
</dbReference>
<dbReference type="GO" id="GO:0003746">
    <property type="term" value="F:translation elongation factor activity"/>
    <property type="evidence" value="ECO:0007669"/>
    <property type="project" value="UniProtKB-KW"/>
</dbReference>
<dbReference type="SUPFAM" id="SSF54211">
    <property type="entry name" value="Ribosomal protein S5 domain 2-like"/>
    <property type="match status" value="1"/>
</dbReference>
<dbReference type="SUPFAM" id="SSF54980">
    <property type="entry name" value="EF-G C-terminal domain-like"/>
    <property type="match status" value="1"/>
</dbReference>
<dbReference type="Gene3D" id="3.30.230.10">
    <property type="match status" value="1"/>
</dbReference>
<dbReference type="InterPro" id="IPR031157">
    <property type="entry name" value="G_TR_CS"/>
</dbReference>
<evidence type="ECO:0000256" key="4">
    <source>
        <dbReference type="ARBA" id="ARBA00023134"/>
    </source>
</evidence>
<dbReference type="InterPro" id="IPR000795">
    <property type="entry name" value="T_Tr_GTP-bd_dom"/>
</dbReference>
<dbReference type="NCBIfam" id="TIGR00484">
    <property type="entry name" value="EF-G"/>
    <property type="match status" value="1"/>
</dbReference>
<dbReference type="InterPro" id="IPR053905">
    <property type="entry name" value="EF-G-like_DII"/>
</dbReference>
<comment type="caution">
    <text evidence="6">The sequence shown here is derived from an EMBL/GenBank/DDBJ whole genome shotgun (WGS) entry which is preliminary data.</text>
</comment>
<keyword evidence="2" id="KW-0251">Elongation factor</keyword>
<dbReference type="GO" id="GO:0005525">
    <property type="term" value="F:GTP binding"/>
    <property type="evidence" value="ECO:0007669"/>
    <property type="project" value="UniProtKB-KW"/>
</dbReference>
<evidence type="ECO:0000256" key="1">
    <source>
        <dbReference type="ARBA" id="ARBA00022741"/>
    </source>
</evidence>
<dbReference type="CDD" id="cd01886">
    <property type="entry name" value="EF-G"/>
    <property type="match status" value="1"/>
</dbReference>
<feature type="non-terminal residue" evidence="6">
    <location>
        <position position="1"/>
    </location>
</feature>
<organism evidence="6">
    <name type="scientific">marine sediment metagenome</name>
    <dbReference type="NCBI Taxonomy" id="412755"/>
    <lineage>
        <taxon>unclassified sequences</taxon>
        <taxon>metagenomes</taxon>
        <taxon>ecological metagenomes</taxon>
    </lineage>
</organism>
<dbReference type="AlphaFoldDB" id="X1F1F7"/>
<dbReference type="InterPro" id="IPR035647">
    <property type="entry name" value="EFG_III/V"/>
</dbReference>